<dbReference type="eggNOG" id="COG3959">
    <property type="taxonomic scope" value="Bacteria"/>
</dbReference>
<dbReference type="STRING" id="395494.Galf_1086"/>
<sequence>MPLDERAINLRKLVVRGLAGGGRGHLGPALSLIEILRVLYDDVLRHQPDNPRWPERDRCILSKGHGCLALYALLADQGYFPTEALDDFCKRNAMLGGHPEAGKIPGVEASTGSLGHGMPIGLGMALAARMAGRGSKVFVVVGDGEINEGSVWEAALCAGKHALDNYTVLIDYNKIQASGPTADIQDLEPLTDKWRSFGFAVTEVNGHDVVALRRTLTSLPAGKPNVVICHTVKGKGVSFAENNPDWHHKAKIGEKDVFDMLSALDSYHA</sequence>
<dbReference type="OrthoDB" id="8732661at2"/>
<dbReference type="HOGENOM" id="CLU_009227_4_1_4"/>
<evidence type="ECO:0000313" key="2">
    <source>
        <dbReference type="EMBL" id="ADL55114.1"/>
    </source>
</evidence>
<dbReference type="AlphaFoldDB" id="D9SF17"/>
<evidence type="ECO:0000313" key="3">
    <source>
        <dbReference type="Proteomes" id="UP000001235"/>
    </source>
</evidence>
<dbReference type="CDD" id="cd02012">
    <property type="entry name" value="TPP_TK"/>
    <property type="match status" value="1"/>
</dbReference>
<keyword evidence="3" id="KW-1185">Reference proteome</keyword>
<dbReference type="KEGG" id="gca:Galf_1086"/>
<dbReference type="PANTHER" id="PTHR47514:SF2">
    <property type="entry name" value="TRANSKETOLASE"/>
    <property type="match status" value="1"/>
</dbReference>
<dbReference type="InterPro" id="IPR029061">
    <property type="entry name" value="THDP-binding"/>
</dbReference>
<feature type="domain" description="Transketolase N-terminal" evidence="1">
    <location>
        <begin position="9"/>
        <end position="260"/>
    </location>
</feature>
<dbReference type="SUPFAM" id="SSF52518">
    <property type="entry name" value="Thiamin diphosphate-binding fold (THDP-binding)"/>
    <property type="match status" value="1"/>
</dbReference>
<dbReference type="Pfam" id="PF00456">
    <property type="entry name" value="Transketolase_N"/>
    <property type="match status" value="1"/>
</dbReference>
<reference evidence="2 3" key="1">
    <citation type="submission" date="2010-08" db="EMBL/GenBank/DDBJ databases">
        <title>Complete sequence of Gallionella capsiferriformans ES-2.</title>
        <authorList>
            <consortium name="US DOE Joint Genome Institute"/>
            <person name="Lucas S."/>
            <person name="Copeland A."/>
            <person name="Lapidus A."/>
            <person name="Cheng J.-F."/>
            <person name="Bruce D."/>
            <person name="Goodwin L."/>
            <person name="Pitluck S."/>
            <person name="Chertkov O."/>
            <person name="Davenport K.W."/>
            <person name="Detter J.C."/>
            <person name="Han C."/>
            <person name="Tapia R."/>
            <person name="Land M."/>
            <person name="Hauser L."/>
            <person name="Chang Y.-J."/>
            <person name="Jeffries C."/>
            <person name="Kyrpides N."/>
            <person name="Ivanova N."/>
            <person name="Mikhailova N."/>
            <person name="Shelobolina E.S."/>
            <person name="Picardal F."/>
            <person name="Roden E."/>
            <person name="Emerson D."/>
            <person name="Woyke T."/>
        </authorList>
    </citation>
    <scope>NUCLEOTIDE SEQUENCE [LARGE SCALE GENOMIC DNA]</scope>
    <source>
        <strain evidence="2 3">ES-2</strain>
    </source>
</reference>
<accession>D9SF17</accession>
<dbReference type="EMBL" id="CP002159">
    <property type="protein sequence ID" value="ADL55114.1"/>
    <property type="molecule type" value="Genomic_DNA"/>
</dbReference>
<protein>
    <submittedName>
        <fullName evidence="2">Transketolase domain-containing protein</fullName>
    </submittedName>
</protein>
<gene>
    <name evidence="2" type="ordered locus">Galf_1086</name>
</gene>
<dbReference type="Gene3D" id="3.40.50.970">
    <property type="match status" value="1"/>
</dbReference>
<dbReference type="Proteomes" id="UP000001235">
    <property type="component" value="Chromosome"/>
</dbReference>
<evidence type="ECO:0000259" key="1">
    <source>
        <dbReference type="Pfam" id="PF00456"/>
    </source>
</evidence>
<name>D9SF17_GALCS</name>
<dbReference type="RefSeq" id="WP_013293054.1">
    <property type="nucleotide sequence ID" value="NC_014394.1"/>
</dbReference>
<organism evidence="2 3">
    <name type="scientific">Gallionella capsiferriformans (strain ES-2)</name>
    <name type="common">Gallionella ferruginea capsiferriformans (strain ES-2)</name>
    <dbReference type="NCBI Taxonomy" id="395494"/>
    <lineage>
        <taxon>Bacteria</taxon>
        <taxon>Pseudomonadati</taxon>
        <taxon>Pseudomonadota</taxon>
        <taxon>Betaproteobacteria</taxon>
        <taxon>Nitrosomonadales</taxon>
        <taxon>Gallionellaceae</taxon>
        <taxon>Gallionella</taxon>
    </lineage>
</organism>
<dbReference type="PANTHER" id="PTHR47514">
    <property type="entry name" value="TRANSKETOLASE N-TERMINAL SECTION-RELATED"/>
    <property type="match status" value="1"/>
</dbReference>
<dbReference type="InterPro" id="IPR005474">
    <property type="entry name" value="Transketolase_N"/>
</dbReference>
<proteinExistence type="predicted"/>